<feature type="domain" description="DUF559" evidence="2">
    <location>
        <begin position="31"/>
        <end position="134"/>
    </location>
</feature>
<sequence length="144" mass="16826">MLNQSYPDKKALSKGRGLGEGNLKQKNAMPLTDKARTLRKNQTDVELLLWQQLRNRQLCGYKFRRQFPIAPYIADFACLELKLIIELDGGQHADQISYDNQRRLFLEQRGFKVIRFWNNDVIENTAGVLEAIRLFILDIMERAK</sequence>
<dbReference type="InterPro" id="IPR007569">
    <property type="entry name" value="DUF559"/>
</dbReference>
<dbReference type="CDD" id="cd01038">
    <property type="entry name" value="Endonuclease_DUF559"/>
    <property type="match status" value="1"/>
</dbReference>
<dbReference type="InterPro" id="IPR011335">
    <property type="entry name" value="Restrct_endonuc-II-like"/>
</dbReference>
<organism evidence="3 4">
    <name type="scientific">Methyloglobulus morosus KoM1</name>
    <dbReference type="NCBI Taxonomy" id="1116472"/>
    <lineage>
        <taxon>Bacteria</taxon>
        <taxon>Pseudomonadati</taxon>
        <taxon>Pseudomonadota</taxon>
        <taxon>Gammaproteobacteria</taxon>
        <taxon>Methylococcales</taxon>
        <taxon>Methylococcaceae</taxon>
        <taxon>Methyloglobulus</taxon>
    </lineage>
</organism>
<protein>
    <recommendedName>
        <fullName evidence="2">DUF559 domain-containing protein</fullName>
    </recommendedName>
</protein>
<keyword evidence="4" id="KW-1185">Reference proteome</keyword>
<gene>
    <name evidence="3" type="ORF">MGMO_120c00300</name>
</gene>
<evidence type="ECO:0000313" key="4">
    <source>
        <dbReference type="Proteomes" id="UP000017842"/>
    </source>
</evidence>
<dbReference type="SUPFAM" id="SSF52980">
    <property type="entry name" value="Restriction endonuclease-like"/>
    <property type="match status" value="1"/>
</dbReference>
<dbReference type="PATRIC" id="fig|1116472.3.peg.3146"/>
<name>V5C1I8_9GAMM</name>
<feature type="region of interest" description="Disordered" evidence="1">
    <location>
        <begin position="1"/>
        <end position="35"/>
    </location>
</feature>
<evidence type="ECO:0000313" key="3">
    <source>
        <dbReference type="EMBL" id="ESS70643.1"/>
    </source>
</evidence>
<dbReference type="PANTHER" id="PTHR38590:SF1">
    <property type="entry name" value="BLL0828 PROTEIN"/>
    <property type="match status" value="1"/>
</dbReference>
<dbReference type="RefSeq" id="WP_023495800.1">
    <property type="nucleotide sequence ID" value="NZ_AYLO01000112.1"/>
</dbReference>
<comment type="caution">
    <text evidence="3">The sequence shown here is derived from an EMBL/GenBank/DDBJ whole genome shotgun (WGS) entry which is preliminary data.</text>
</comment>
<accession>V5C1I8</accession>
<dbReference type="AlphaFoldDB" id="V5C1I8"/>
<proteinExistence type="predicted"/>
<dbReference type="STRING" id="1116472.MGMO_120c00300"/>
<dbReference type="eggNOG" id="COG2852">
    <property type="taxonomic scope" value="Bacteria"/>
</dbReference>
<dbReference type="Pfam" id="PF04480">
    <property type="entry name" value="DUF559"/>
    <property type="match status" value="1"/>
</dbReference>
<dbReference type="EMBL" id="AYLO01000112">
    <property type="protein sequence ID" value="ESS70643.1"/>
    <property type="molecule type" value="Genomic_DNA"/>
</dbReference>
<dbReference type="Proteomes" id="UP000017842">
    <property type="component" value="Unassembled WGS sequence"/>
</dbReference>
<dbReference type="InterPro" id="IPR047216">
    <property type="entry name" value="Endonuclease_DUF559_bact"/>
</dbReference>
<evidence type="ECO:0000259" key="2">
    <source>
        <dbReference type="Pfam" id="PF04480"/>
    </source>
</evidence>
<dbReference type="PANTHER" id="PTHR38590">
    <property type="entry name" value="BLL0828 PROTEIN"/>
    <property type="match status" value="1"/>
</dbReference>
<reference evidence="3 4" key="1">
    <citation type="journal article" date="2013" name="Genome Announc.">
        <title>Draft Genome Sequence of the Methanotrophic Gammaproteobacterium Methyloglobulus morosus DSM 22980 Strain KoM1.</title>
        <authorList>
            <person name="Poehlein A."/>
            <person name="Deutzmann J.S."/>
            <person name="Daniel R."/>
            <person name="Simeonova D.D."/>
        </authorList>
    </citation>
    <scope>NUCLEOTIDE SEQUENCE [LARGE SCALE GENOMIC DNA]</scope>
    <source>
        <strain evidence="3 4">KoM1</strain>
    </source>
</reference>
<evidence type="ECO:0000256" key="1">
    <source>
        <dbReference type="SAM" id="MobiDB-lite"/>
    </source>
</evidence>
<dbReference type="Gene3D" id="3.40.960.10">
    <property type="entry name" value="VSR Endonuclease"/>
    <property type="match status" value="1"/>
</dbReference>